<dbReference type="Pfam" id="PF00583">
    <property type="entry name" value="Acetyltransf_1"/>
    <property type="match status" value="1"/>
</dbReference>
<keyword evidence="2" id="KW-0012">Acyltransferase</keyword>
<dbReference type="Gene3D" id="3.40.630.30">
    <property type="match status" value="1"/>
</dbReference>
<dbReference type="PANTHER" id="PTHR43877">
    <property type="entry name" value="AMINOALKYLPHOSPHONATE N-ACETYLTRANSFERASE-RELATED-RELATED"/>
    <property type="match status" value="1"/>
</dbReference>
<evidence type="ECO:0000313" key="5">
    <source>
        <dbReference type="Proteomes" id="UP000178379"/>
    </source>
</evidence>
<reference evidence="4 5" key="1">
    <citation type="journal article" date="2016" name="Nat. Commun.">
        <title>Thousands of microbial genomes shed light on interconnected biogeochemical processes in an aquifer system.</title>
        <authorList>
            <person name="Anantharaman K."/>
            <person name="Brown C.T."/>
            <person name="Hug L.A."/>
            <person name="Sharon I."/>
            <person name="Castelle C.J."/>
            <person name="Probst A.J."/>
            <person name="Thomas B.C."/>
            <person name="Singh A."/>
            <person name="Wilkins M.J."/>
            <person name="Karaoz U."/>
            <person name="Brodie E.L."/>
            <person name="Williams K.H."/>
            <person name="Hubbard S.S."/>
            <person name="Banfield J.F."/>
        </authorList>
    </citation>
    <scope>NUCLEOTIDE SEQUENCE [LARGE SCALE GENOMIC DNA]</scope>
</reference>
<dbReference type="EMBL" id="MFSQ01000125">
    <property type="protein sequence ID" value="OGI38288.1"/>
    <property type="molecule type" value="Genomic_DNA"/>
</dbReference>
<evidence type="ECO:0000259" key="3">
    <source>
        <dbReference type="PROSITE" id="PS51186"/>
    </source>
</evidence>
<evidence type="ECO:0000313" key="4">
    <source>
        <dbReference type="EMBL" id="OGI38288.1"/>
    </source>
</evidence>
<dbReference type="AlphaFoldDB" id="A0A1F6SZD7"/>
<gene>
    <name evidence="4" type="ORF">A2140_07450</name>
</gene>
<comment type="caution">
    <text evidence="4">The sequence shown here is derived from an EMBL/GenBank/DDBJ whole genome shotgun (WGS) entry which is preliminary data.</text>
</comment>
<dbReference type="Proteomes" id="UP000178379">
    <property type="component" value="Unassembled WGS sequence"/>
</dbReference>
<protein>
    <recommendedName>
        <fullName evidence="3">N-acetyltransferase domain-containing protein</fullName>
    </recommendedName>
</protein>
<dbReference type="SUPFAM" id="SSF55729">
    <property type="entry name" value="Acyl-CoA N-acyltransferases (Nat)"/>
    <property type="match status" value="1"/>
</dbReference>
<accession>A0A1F6SZD7</accession>
<name>A0A1F6SZD7_9PROT</name>
<feature type="domain" description="N-acetyltransferase" evidence="3">
    <location>
        <begin position="9"/>
        <end position="165"/>
    </location>
</feature>
<dbReference type="STRING" id="1817756.A2140_07450"/>
<proteinExistence type="predicted"/>
<dbReference type="GO" id="GO:0016747">
    <property type="term" value="F:acyltransferase activity, transferring groups other than amino-acyl groups"/>
    <property type="evidence" value="ECO:0007669"/>
    <property type="project" value="InterPro"/>
</dbReference>
<sequence>MWPIRKSKVRIRPLRGGDIDIIMRLHRELGWNPAFRADGSTLRGRLTALIGEEDALLLVAESAGKVVGYVHGEIVTYLLFAGREMLISEIFVSAGARGKGVGTALVAAIEAEAVQHKCFRISVLNGRERESYKRGFYPSLGYEERTQVANFIKRLDWGEEGLPAVPGQSSDER</sequence>
<evidence type="ECO:0000256" key="2">
    <source>
        <dbReference type="ARBA" id="ARBA00023315"/>
    </source>
</evidence>
<evidence type="ECO:0000256" key="1">
    <source>
        <dbReference type="ARBA" id="ARBA00022679"/>
    </source>
</evidence>
<dbReference type="InterPro" id="IPR000182">
    <property type="entry name" value="GNAT_dom"/>
</dbReference>
<keyword evidence="1" id="KW-0808">Transferase</keyword>
<dbReference type="InterPro" id="IPR016181">
    <property type="entry name" value="Acyl_CoA_acyltransferase"/>
</dbReference>
<dbReference type="CDD" id="cd04301">
    <property type="entry name" value="NAT_SF"/>
    <property type="match status" value="1"/>
</dbReference>
<organism evidence="4 5">
    <name type="scientific">Candidatus Muproteobacteria bacterium RBG_16_62_13</name>
    <dbReference type="NCBI Taxonomy" id="1817756"/>
    <lineage>
        <taxon>Bacteria</taxon>
        <taxon>Pseudomonadati</taxon>
        <taxon>Pseudomonadota</taxon>
        <taxon>Candidatus Muproteobacteria</taxon>
    </lineage>
</organism>
<dbReference type="PROSITE" id="PS51186">
    <property type="entry name" value="GNAT"/>
    <property type="match status" value="1"/>
</dbReference>
<dbReference type="InterPro" id="IPR050832">
    <property type="entry name" value="Bact_Acetyltransf"/>
</dbReference>